<proteinExistence type="predicted"/>
<evidence type="ECO:0000313" key="2">
    <source>
        <dbReference type="Proteomes" id="UP000313645"/>
    </source>
</evidence>
<dbReference type="RefSeq" id="WP_131480371.1">
    <property type="nucleotide sequence ID" value="NZ_SJDL01000008.1"/>
</dbReference>
<sequence length="416" mass="46268">MYRLYTTELPQPLWWSIRKSLAAIQQHNTRAGYPRFAFKEAPLTFRDFPGEHFRMPMVPLTLRAGGPAQSGNEQERRPLAEQWAKIESALTADYEDIELREQARHRPVYFHTLSVMAAGAAMVRISGGWQTRKMSDEGQASVDGVLQALKDPAFFDSLVKPGDWDEAKAALSYYRRSDGLESSNSDYLSRVAGIVTSDAVSIRHLAVAGSSISAWNRFSAPDAGGNQRPLADIPIGVPGDRIERPMRVDKIIPMEGKYGMNHLTLFQDRETGARLTWLNSGQQSFYEGDTYNIRGTVKEHETREAGVQTNLTRVSTPDLRPHQKIREVAAGKLDLDKLDLSDVAGWFRGGSVDCRDVRGRTPLMLLSELRSTIEHELVDEAIEFLVDGGADVSLCPSLVRPEGPMQNTPSMSVPSP</sequence>
<dbReference type="Proteomes" id="UP000313645">
    <property type="component" value="Unassembled WGS sequence"/>
</dbReference>
<keyword evidence="2" id="KW-1185">Reference proteome</keyword>
<name>A0ABY1ZP51_9GAMM</name>
<gene>
    <name evidence="1" type="ORF">EZI54_06880</name>
</gene>
<evidence type="ECO:0000313" key="1">
    <source>
        <dbReference type="EMBL" id="TBW57375.1"/>
    </source>
</evidence>
<organism evidence="1 2">
    <name type="scientific">Marinobacter halodurans</name>
    <dbReference type="NCBI Taxonomy" id="2528979"/>
    <lineage>
        <taxon>Bacteria</taxon>
        <taxon>Pseudomonadati</taxon>
        <taxon>Pseudomonadota</taxon>
        <taxon>Gammaproteobacteria</taxon>
        <taxon>Pseudomonadales</taxon>
        <taxon>Marinobacteraceae</taxon>
        <taxon>Marinobacter</taxon>
    </lineage>
</organism>
<reference evidence="1 2" key="1">
    <citation type="submission" date="2019-02" db="EMBL/GenBank/DDBJ databases">
        <title>Marinobacter halodurans sp. nov., a marine bacterium isolated from sea tidal flat.</title>
        <authorList>
            <person name="Yoo Y."/>
            <person name="Lee D.W."/>
            <person name="Kim B.S."/>
            <person name="Kim J.-J."/>
        </authorList>
    </citation>
    <scope>NUCLEOTIDE SEQUENCE [LARGE SCALE GENOMIC DNA]</scope>
    <source>
        <strain evidence="1 2">YJ-S3-2</strain>
    </source>
</reference>
<comment type="caution">
    <text evidence="1">The sequence shown here is derived from an EMBL/GenBank/DDBJ whole genome shotgun (WGS) entry which is preliminary data.</text>
</comment>
<protein>
    <submittedName>
        <fullName evidence="1">Uncharacterized protein</fullName>
    </submittedName>
</protein>
<accession>A0ABY1ZP51</accession>
<dbReference type="EMBL" id="SJDL01000008">
    <property type="protein sequence ID" value="TBW57375.1"/>
    <property type="molecule type" value="Genomic_DNA"/>
</dbReference>